<keyword evidence="3" id="KW-1185">Reference proteome</keyword>
<dbReference type="InterPro" id="IPR002931">
    <property type="entry name" value="Transglutaminase-like"/>
</dbReference>
<accession>G5ID18</accession>
<evidence type="ECO:0000313" key="3">
    <source>
        <dbReference type="Proteomes" id="UP000005384"/>
    </source>
</evidence>
<organism evidence="2 3">
    <name type="scientific">Hungatella hathewayi WAL-18680</name>
    <dbReference type="NCBI Taxonomy" id="742737"/>
    <lineage>
        <taxon>Bacteria</taxon>
        <taxon>Bacillati</taxon>
        <taxon>Bacillota</taxon>
        <taxon>Clostridia</taxon>
        <taxon>Lachnospirales</taxon>
        <taxon>Lachnospiraceae</taxon>
        <taxon>Hungatella</taxon>
    </lineage>
</organism>
<gene>
    <name evidence="2" type="ORF">HMPREF9473_01392</name>
</gene>
<dbReference type="Gene3D" id="3.10.620.30">
    <property type="match status" value="1"/>
</dbReference>
<dbReference type="PANTHER" id="PTHR33490:SF6">
    <property type="entry name" value="SLL1049 PROTEIN"/>
    <property type="match status" value="1"/>
</dbReference>
<dbReference type="PANTHER" id="PTHR33490">
    <property type="entry name" value="BLR5614 PROTEIN-RELATED"/>
    <property type="match status" value="1"/>
</dbReference>
<proteinExistence type="predicted"/>
<dbReference type="SUPFAM" id="SSF54001">
    <property type="entry name" value="Cysteine proteinases"/>
    <property type="match status" value="1"/>
</dbReference>
<sequence>MKLLLRTKRKHNLILIVLTSFLWAALWLSMGNFPAWAASSGILSNSKAAVDISQVSEGILKIRYTGGKQVKIKVQITKDDKTIYTYNLNNSGTYETFPLTEGDGTYSVKVLENVSGNRYSVACSVSVEVALSNSFAPFLHPNQFVNYTEDTKAVELAKELTENKKDDLEKISAVFDYVVDHISYDDTLAATAESGYIPNLDQVLKKQTGICFDYAAVMAAMLRSQNIPCKLVVGYAGTTYHAWINVYVSGKGWVDKFIYFDGKTWTLMDPTTLSSGGRSKAAKNFVTNADNYTQKYAY</sequence>
<feature type="domain" description="Transglutaminase-like" evidence="1">
    <location>
        <begin position="203"/>
        <end position="272"/>
    </location>
</feature>
<dbReference type="HOGENOM" id="CLU_054517_0_0_9"/>
<evidence type="ECO:0000313" key="2">
    <source>
        <dbReference type="EMBL" id="EHI60583.1"/>
    </source>
</evidence>
<dbReference type="RefSeq" id="WP_006779376.1">
    <property type="nucleotide sequence ID" value="NZ_CP040506.1"/>
</dbReference>
<reference evidence="2 3" key="1">
    <citation type="submission" date="2011-08" db="EMBL/GenBank/DDBJ databases">
        <title>The Genome Sequence of Clostridium hathewayi WAL-18680.</title>
        <authorList>
            <consortium name="The Broad Institute Genome Sequencing Platform"/>
            <person name="Earl A."/>
            <person name="Ward D."/>
            <person name="Feldgarden M."/>
            <person name="Gevers D."/>
            <person name="Finegold S.M."/>
            <person name="Summanen P.H."/>
            <person name="Molitoris D.R."/>
            <person name="Song M."/>
            <person name="Daigneault M."/>
            <person name="Allen-Vercoe E."/>
            <person name="Young S.K."/>
            <person name="Zeng Q."/>
            <person name="Gargeya S."/>
            <person name="Fitzgerald M."/>
            <person name="Haas B."/>
            <person name="Abouelleil A."/>
            <person name="Alvarado L."/>
            <person name="Arachchi H.M."/>
            <person name="Berlin A."/>
            <person name="Brown A."/>
            <person name="Chapman S.B."/>
            <person name="Chen Z."/>
            <person name="Dunbar C."/>
            <person name="Freedman E."/>
            <person name="Gearin G."/>
            <person name="Gellesch M."/>
            <person name="Goldberg J."/>
            <person name="Griggs A."/>
            <person name="Gujja S."/>
            <person name="Heiman D."/>
            <person name="Howarth C."/>
            <person name="Larson L."/>
            <person name="Lui A."/>
            <person name="MacDonald P.J.P."/>
            <person name="Montmayeur A."/>
            <person name="Murphy C."/>
            <person name="Neiman D."/>
            <person name="Pearson M."/>
            <person name="Priest M."/>
            <person name="Roberts A."/>
            <person name="Saif S."/>
            <person name="Shea T."/>
            <person name="Shenoy N."/>
            <person name="Sisk P."/>
            <person name="Stolte C."/>
            <person name="Sykes S."/>
            <person name="Wortman J."/>
            <person name="Nusbaum C."/>
            <person name="Birren B."/>
        </authorList>
    </citation>
    <scope>NUCLEOTIDE SEQUENCE [LARGE SCALE GENOMIC DNA]</scope>
    <source>
        <strain evidence="2 3">WAL-18680</strain>
    </source>
</reference>
<dbReference type="InterPro" id="IPR038765">
    <property type="entry name" value="Papain-like_cys_pep_sf"/>
</dbReference>
<dbReference type="SMART" id="SM00460">
    <property type="entry name" value="TGc"/>
    <property type="match status" value="1"/>
</dbReference>
<dbReference type="Proteomes" id="UP000005384">
    <property type="component" value="Unassembled WGS sequence"/>
</dbReference>
<dbReference type="PATRIC" id="fig|742737.3.peg.1405"/>
<dbReference type="EMBL" id="ADLN01000014">
    <property type="protein sequence ID" value="EHI60583.1"/>
    <property type="molecule type" value="Genomic_DNA"/>
</dbReference>
<protein>
    <recommendedName>
        <fullName evidence="1">Transglutaminase-like domain-containing protein</fullName>
    </recommendedName>
</protein>
<comment type="caution">
    <text evidence="2">The sequence shown here is derived from an EMBL/GenBank/DDBJ whole genome shotgun (WGS) entry which is preliminary data.</text>
</comment>
<evidence type="ECO:0000259" key="1">
    <source>
        <dbReference type="SMART" id="SM00460"/>
    </source>
</evidence>
<dbReference type="Pfam" id="PF01841">
    <property type="entry name" value="Transglut_core"/>
    <property type="match status" value="1"/>
</dbReference>
<name>G5ID18_9FIRM</name>
<dbReference type="AlphaFoldDB" id="G5ID18"/>